<dbReference type="Proteomes" id="UP001341840">
    <property type="component" value="Unassembled WGS sequence"/>
</dbReference>
<accession>A0ABU6W3U1</accession>
<reference evidence="2 3" key="1">
    <citation type="journal article" date="2023" name="Plants (Basel)">
        <title>Bridging the Gap: Combining Genomics and Transcriptomics Approaches to Understand Stylosanthes scabra, an Orphan Legume from the Brazilian Caatinga.</title>
        <authorList>
            <person name="Ferreira-Neto J.R.C."/>
            <person name="da Silva M.D."/>
            <person name="Binneck E."/>
            <person name="de Melo N.F."/>
            <person name="da Silva R.H."/>
            <person name="de Melo A.L.T.M."/>
            <person name="Pandolfi V."/>
            <person name="Bustamante F.O."/>
            <person name="Brasileiro-Vidal A.C."/>
            <person name="Benko-Iseppon A.M."/>
        </authorList>
    </citation>
    <scope>NUCLEOTIDE SEQUENCE [LARGE SCALE GENOMIC DNA]</scope>
    <source>
        <tissue evidence="2">Leaves</tissue>
    </source>
</reference>
<name>A0ABU6W3U1_9FABA</name>
<dbReference type="SUPFAM" id="SSF52540">
    <property type="entry name" value="P-loop containing nucleoside triphosphate hydrolases"/>
    <property type="match status" value="2"/>
</dbReference>
<keyword evidence="1" id="KW-0694">RNA-binding</keyword>
<protein>
    <submittedName>
        <fullName evidence="2">Uncharacterized protein</fullName>
    </submittedName>
</protein>
<dbReference type="InterPro" id="IPR027417">
    <property type="entry name" value="P-loop_NTPase"/>
</dbReference>
<organism evidence="2 3">
    <name type="scientific">Stylosanthes scabra</name>
    <dbReference type="NCBI Taxonomy" id="79078"/>
    <lineage>
        <taxon>Eukaryota</taxon>
        <taxon>Viridiplantae</taxon>
        <taxon>Streptophyta</taxon>
        <taxon>Embryophyta</taxon>
        <taxon>Tracheophyta</taxon>
        <taxon>Spermatophyta</taxon>
        <taxon>Magnoliopsida</taxon>
        <taxon>eudicotyledons</taxon>
        <taxon>Gunneridae</taxon>
        <taxon>Pentapetalae</taxon>
        <taxon>rosids</taxon>
        <taxon>fabids</taxon>
        <taxon>Fabales</taxon>
        <taxon>Fabaceae</taxon>
        <taxon>Papilionoideae</taxon>
        <taxon>50 kb inversion clade</taxon>
        <taxon>dalbergioids sensu lato</taxon>
        <taxon>Dalbergieae</taxon>
        <taxon>Pterocarpus clade</taxon>
        <taxon>Stylosanthes</taxon>
    </lineage>
</organism>
<dbReference type="PANTHER" id="PTHR47958">
    <property type="entry name" value="ATP-DEPENDENT RNA HELICASE DBP3"/>
    <property type="match status" value="1"/>
</dbReference>
<evidence type="ECO:0000256" key="1">
    <source>
        <dbReference type="ARBA" id="ARBA00022884"/>
    </source>
</evidence>
<evidence type="ECO:0000313" key="3">
    <source>
        <dbReference type="Proteomes" id="UP001341840"/>
    </source>
</evidence>
<evidence type="ECO:0000313" key="2">
    <source>
        <dbReference type="EMBL" id="MED6179785.1"/>
    </source>
</evidence>
<keyword evidence="3" id="KW-1185">Reference proteome</keyword>
<dbReference type="Gene3D" id="3.40.50.300">
    <property type="entry name" value="P-loop containing nucleotide triphosphate hydrolases"/>
    <property type="match status" value="2"/>
</dbReference>
<gene>
    <name evidence="2" type="ORF">PIB30_004000</name>
</gene>
<comment type="caution">
    <text evidence="2">The sequence shown here is derived from an EMBL/GenBank/DDBJ whole genome shotgun (WGS) entry which is preliminary data.</text>
</comment>
<sequence length="415" mass="46202">MLTSMRFLAAATARKSHIQPHLKSVATDTFLRRFTSDNGEPKGTATFLSNFRSSFGCGAGENGSKGNNPDLYHKARLVRSLISQNTPPWEKVILFTRTRDDADQLTHFLARTVECEVSGLASEVFALTRFINGHLNVLVASDDFALDDGGLDIPNADISRSRRRHSLHHRVSPSFSSSNAVGELRQFSGLTGFSKGRATDTFLQRFTSIDGGEPKGRASFLSNIRSSLGCGSAGTNGAKGNSPELYHKARLVRRLISLNTPQWEKVIVFTRTRDDADRLTHFLARTVECEVFALPRFANGHFKVLVASDDDFASDDDELDIPNADIVIHFNIPSSSEIFVRRSRMTGSSVDNLVVYKEEDEDEIGAVRAIERDVGDHAFLYYISYPPGYNYKWAVFVVDTCYTYFLQVIRSFGSK</sequence>
<dbReference type="EMBL" id="JASCZI010181250">
    <property type="protein sequence ID" value="MED6179785.1"/>
    <property type="molecule type" value="Genomic_DNA"/>
</dbReference>
<proteinExistence type="predicted"/>